<name>A0A0E9V670_ANGAN</name>
<reference evidence="1" key="1">
    <citation type="submission" date="2014-11" db="EMBL/GenBank/DDBJ databases">
        <authorList>
            <person name="Amaro Gonzalez C."/>
        </authorList>
    </citation>
    <scope>NUCLEOTIDE SEQUENCE</scope>
</reference>
<sequence>MNTSGSLGCLLSGFKP</sequence>
<dbReference type="EMBL" id="GBXM01034953">
    <property type="protein sequence ID" value="JAH73624.1"/>
    <property type="molecule type" value="Transcribed_RNA"/>
</dbReference>
<organism evidence="1">
    <name type="scientific">Anguilla anguilla</name>
    <name type="common">European freshwater eel</name>
    <name type="synonym">Muraena anguilla</name>
    <dbReference type="NCBI Taxonomy" id="7936"/>
    <lineage>
        <taxon>Eukaryota</taxon>
        <taxon>Metazoa</taxon>
        <taxon>Chordata</taxon>
        <taxon>Craniata</taxon>
        <taxon>Vertebrata</taxon>
        <taxon>Euteleostomi</taxon>
        <taxon>Actinopterygii</taxon>
        <taxon>Neopterygii</taxon>
        <taxon>Teleostei</taxon>
        <taxon>Anguilliformes</taxon>
        <taxon>Anguillidae</taxon>
        <taxon>Anguilla</taxon>
    </lineage>
</organism>
<evidence type="ECO:0000313" key="1">
    <source>
        <dbReference type="EMBL" id="JAH73624.1"/>
    </source>
</evidence>
<dbReference type="AlphaFoldDB" id="A0A0E9V670"/>
<reference evidence="1" key="2">
    <citation type="journal article" date="2015" name="Fish Shellfish Immunol.">
        <title>Early steps in the European eel (Anguilla anguilla)-Vibrio vulnificus interaction in the gills: Role of the RtxA13 toxin.</title>
        <authorList>
            <person name="Callol A."/>
            <person name="Pajuelo D."/>
            <person name="Ebbesson L."/>
            <person name="Teles M."/>
            <person name="MacKenzie S."/>
            <person name="Amaro C."/>
        </authorList>
    </citation>
    <scope>NUCLEOTIDE SEQUENCE</scope>
</reference>
<accession>A0A0E9V670</accession>
<protein>
    <submittedName>
        <fullName evidence="1">Uncharacterized protein</fullName>
    </submittedName>
</protein>
<proteinExistence type="predicted"/>